<evidence type="ECO:0000313" key="2">
    <source>
        <dbReference type="EMBL" id="TWW55981.1"/>
    </source>
</evidence>
<sequence>MAWTLLTRATSEPLGKERGEERRGEERRGEERRGEERERERKGGDEITIKTEPSNVRLSEHCDSHGSSTLPGTHGSSTLPFTRSFRTCEADKETVDGDTAGYNHPQQQHEHHESVPDPLFDRAEIQAATFIPNTPKTR</sequence>
<reference evidence="2 3" key="1">
    <citation type="submission" date="2019-04" db="EMBL/GenBank/DDBJ databases">
        <title>Chromosome genome assembly for Takifugu flavidus.</title>
        <authorList>
            <person name="Xiao S."/>
        </authorList>
    </citation>
    <scope>NUCLEOTIDE SEQUENCE [LARGE SCALE GENOMIC DNA]</scope>
    <source>
        <strain evidence="2">HTHZ2018</strain>
        <tissue evidence="2">Muscle</tissue>
    </source>
</reference>
<accession>A0A5C6MP54</accession>
<feature type="compositionally biased region" description="Polar residues" evidence="1">
    <location>
        <begin position="65"/>
        <end position="85"/>
    </location>
</feature>
<comment type="caution">
    <text evidence="2">The sequence shown here is derived from an EMBL/GenBank/DDBJ whole genome shotgun (WGS) entry which is preliminary data.</text>
</comment>
<feature type="region of interest" description="Disordered" evidence="1">
    <location>
        <begin position="1"/>
        <end position="114"/>
    </location>
</feature>
<feature type="compositionally biased region" description="Basic and acidic residues" evidence="1">
    <location>
        <begin position="14"/>
        <end position="49"/>
    </location>
</feature>
<protein>
    <submittedName>
        <fullName evidence="2">Uncharacterized protein</fullName>
    </submittedName>
</protein>
<dbReference type="EMBL" id="RHFK02000022">
    <property type="protein sequence ID" value="TWW55981.1"/>
    <property type="molecule type" value="Genomic_DNA"/>
</dbReference>
<keyword evidence="3" id="KW-1185">Reference proteome</keyword>
<organism evidence="2 3">
    <name type="scientific">Takifugu flavidus</name>
    <name type="common">sansaifugu</name>
    <dbReference type="NCBI Taxonomy" id="433684"/>
    <lineage>
        <taxon>Eukaryota</taxon>
        <taxon>Metazoa</taxon>
        <taxon>Chordata</taxon>
        <taxon>Craniata</taxon>
        <taxon>Vertebrata</taxon>
        <taxon>Euteleostomi</taxon>
        <taxon>Actinopterygii</taxon>
        <taxon>Neopterygii</taxon>
        <taxon>Teleostei</taxon>
        <taxon>Neoteleostei</taxon>
        <taxon>Acanthomorphata</taxon>
        <taxon>Eupercaria</taxon>
        <taxon>Tetraodontiformes</taxon>
        <taxon>Tetradontoidea</taxon>
        <taxon>Tetraodontidae</taxon>
        <taxon>Takifugu</taxon>
    </lineage>
</organism>
<evidence type="ECO:0000313" key="3">
    <source>
        <dbReference type="Proteomes" id="UP000324091"/>
    </source>
</evidence>
<gene>
    <name evidence="2" type="ORF">D4764_09G0010310</name>
</gene>
<proteinExistence type="predicted"/>
<dbReference type="AlphaFoldDB" id="A0A5C6MP54"/>
<feature type="compositionally biased region" description="Basic and acidic residues" evidence="1">
    <location>
        <begin position="86"/>
        <end position="95"/>
    </location>
</feature>
<name>A0A5C6MP54_9TELE</name>
<dbReference type="Proteomes" id="UP000324091">
    <property type="component" value="Chromosome 9"/>
</dbReference>
<evidence type="ECO:0000256" key="1">
    <source>
        <dbReference type="SAM" id="MobiDB-lite"/>
    </source>
</evidence>